<proteinExistence type="predicted"/>
<organism evidence="1 2">
    <name type="scientific">Trichonephila inaurata madagascariensis</name>
    <dbReference type="NCBI Taxonomy" id="2747483"/>
    <lineage>
        <taxon>Eukaryota</taxon>
        <taxon>Metazoa</taxon>
        <taxon>Ecdysozoa</taxon>
        <taxon>Arthropoda</taxon>
        <taxon>Chelicerata</taxon>
        <taxon>Arachnida</taxon>
        <taxon>Araneae</taxon>
        <taxon>Araneomorphae</taxon>
        <taxon>Entelegynae</taxon>
        <taxon>Araneoidea</taxon>
        <taxon>Nephilidae</taxon>
        <taxon>Trichonephila</taxon>
        <taxon>Trichonephila inaurata</taxon>
    </lineage>
</organism>
<keyword evidence="2" id="KW-1185">Reference proteome</keyword>
<evidence type="ECO:0000313" key="2">
    <source>
        <dbReference type="Proteomes" id="UP000886998"/>
    </source>
</evidence>
<feature type="non-terminal residue" evidence="1">
    <location>
        <position position="82"/>
    </location>
</feature>
<gene>
    <name evidence="1" type="ORF">TNIN_316741</name>
</gene>
<accession>A0A8X6Y0L6</accession>
<dbReference type="EMBL" id="BMAV01014613">
    <property type="protein sequence ID" value="GFY63102.1"/>
    <property type="molecule type" value="Genomic_DNA"/>
</dbReference>
<sequence>MSRSLSREIEDPMPFYTLIYITLDYPVVECGHKRFQMASPNKKKLERVHLNRARLIPNLRHSCSNKMEVYSADNQAYGNEIR</sequence>
<protein>
    <submittedName>
        <fullName evidence="1">Uncharacterized protein</fullName>
    </submittedName>
</protein>
<comment type="caution">
    <text evidence="1">The sequence shown here is derived from an EMBL/GenBank/DDBJ whole genome shotgun (WGS) entry which is preliminary data.</text>
</comment>
<evidence type="ECO:0000313" key="1">
    <source>
        <dbReference type="EMBL" id="GFY63102.1"/>
    </source>
</evidence>
<dbReference type="Proteomes" id="UP000886998">
    <property type="component" value="Unassembled WGS sequence"/>
</dbReference>
<name>A0A8X6Y0L6_9ARAC</name>
<dbReference type="AlphaFoldDB" id="A0A8X6Y0L6"/>
<reference evidence="1" key="1">
    <citation type="submission" date="2020-08" db="EMBL/GenBank/DDBJ databases">
        <title>Multicomponent nature underlies the extraordinary mechanical properties of spider dragline silk.</title>
        <authorList>
            <person name="Kono N."/>
            <person name="Nakamura H."/>
            <person name="Mori M."/>
            <person name="Yoshida Y."/>
            <person name="Ohtoshi R."/>
            <person name="Malay A.D."/>
            <person name="Moran D.A.P."/>
            <person name="Tomita M."/>
            <person name="Numata K."/>
            <person name="Arakawa K."/>
        </authorList>
    </citation>
    <scope>NUCLEOTIDE SEQUENCE</scope>
</reference>